<dbReference type="InterPro" id="IPR013766">
    <property type="entry name" value="Thioredoxin_domain"/>
</dbReference>
<dbReference type="InterPro" id="IPR036249">
    <property type="entry name" value="Thioredoxin-like_sf"/>
</dbReference>
<protein>
    <submittedName>
        <fullName evidence="6">Chaperedoxin (Heat shock protein CnoX) (Trxsc)</fullName>
    </submittedName>
</protein>
<evidence type="ECO:0000256" key="2">
    <source>
        <dbReference type="ARBA" id="ARBA00022982"/>
    </source>
</evidence>
<evidence type="ECO:0000313" key="6">
    <source>
        <dbReference type="EMBL" id="CAK9085192.1"/>
    </source>
</evidence>
<dbReference type="InterPro" id="IPR017937">
    <property type="entry name" value="Thioredoxin_CS"/>
</dbReference>
<accession>A0ABP0QDX4</accession>
<sequence>MIRHDLNSGAGERCAGTTSDVAGTLRETNELMSETPSHDSWTIEPSADTFEDEVIKRSYDVPVVVDFWAEWCGPCRILAPLLDNLVREYAGKFWLAKVNTEREPNLAAAFQVSSIPVVVAIHEGRVVNQFAGALPEAAIRDWLSDLVPSEAETLLQEAGQVATEDAARAEDLYRQLLADESPKVQDQAKIGLARVLVQAGRHEEARSVIAELESRGFLEDEAQKVKAQLTVAAGAAAAGGLEKARSHVAAEPENLELRILLADALAAEQEFEEALETCLSVIERDRGAFRDRARETMLNIFQSATDEELVNRFRRRLASAIREALSSSQKIAELYLQGLSDEELLVRPCVGANHINWQWGHLLVSEHRMVSDVFPGQMPALPHGFAMRYDKNQAASDEHRTLWTKFDLESISREQRAATLASLERCTSSDLDAPTAIDYAPTIGALFLAQATHWLMHAGQWAVVRRQLGHPPRL</sequence>
<evidence type="ECO:0000259" key="5">
    <source>
        <dbReference type="PROSITE" id="PS51352"/>
    </source>
</evidence>
<dbReference type="InterPro" id="IPR005746">
    <property type="entry name" value="Thioredoxin"/>
</dbReference>
<dbReference type="InterPro" id="IPR011990">
    <property type="entry name" value="TPR-like_helical_dom_sf"/>
</dbReference>
<dbReference type="Gene3D" id="1.25.40.10">
    <property type="entry name" value="Tetratricopeptide repeat domain"/>
    <property type="match status" value="1"/>
</dbReference>
<comment type="caution">
    <text evidence="6">The sequence shown here is derived from an EMBL/GenBank/DDBJ whole genome shotgun (WGS) entry which is preliminary data.</text>
</comment>
<evidence type="ECO:0000313" key="7">
    <source>
        <dbReference type="Proteomes" id="UP001642464"/>
    </source>
</evidence>
<dbReference type="InterPro" id="IPR024775">
    <property type="entry name" value="DinB-like"/>
</dbReference>
<gene>
    <name evidence="6" type="ORF">SCF082_LOCUS40367</name>
</gene>
<dbReference type="PANTHER" id="PTHR45663:SF11">
    <property type="entry name" value="GEO12009P1"/>
    <property type="match status" value="1"/>
</dbReference>
<organism evidence="6 7">
    <name type="scientific">Durusdinium trenchii</name>
    <dbReference type="NCBI Taxonomy" id="1381693"/>
    <lineage>
        <taxon>Eukaryota</taxon>
        <taxon>Sar</taxon>
        <taxon>Alveolata</taxon>
        <taxon>Dinophyceae</taxon>
        <taxon>Suessiales</taxon>
        <taxon>Symbiodiniaceae</taxon>
        <taxon>Durusdinium</taxon>
    </lineage>
</organism>
<dbReference type="EMBL" id="CAXAMM010039253">
    <property type="protein sequence ID" value="CAK9085192.1"/>
    <property type="molecule type" value="Genomic_DNA"/>
</dbReference>
<dbReference type="PROSITE" id="PS51352">
    <property type="entry name" value="THIOREDOXIN_2"/>
    <property type="match status" value="1"/>
</dbReference>
<evidence type="ECO:0000256" key="4">
    <source>
        <dbReference type="ARBA" id="ARBA00023284"/>
    </source>
</evidence>
<keyword evidence="3" id="KW-1015">Disulfide bond</keyword>
<dbReference type="PANTHER" id="PTHR45663">
    <property type="entry name" value="GEO12009P1"/>
    <property type="match status" value="1"/>
</dbReference>
<evidence type="ECO:0000256" key="1">
    <source>
        <dbReference type="ARBA" id="ARBA00022448"/>
    </source>
</evidence>
<keyword evidence="2" id="KW-0249">Electron transport</keyword>
<proteinExistence type="predicted"/>
<dbReference type="Pfam" id="PF14559">
    <property type="entry name" value="TPR_19"/>
    <property type="match status" value="1"/>
</dbReference>
<evidence type="ECO:0000256" key="3">
    <source>
        <dbReference type="ARBA" id="ARBA00023157"/>
    </source>
</evidence>
<dbReference type="Pfam" id="PF14561">
    <property type="entry name" value="TPR_20"/>
    <property type="match status" value="1"/>
</dbReference>
<reference evidence="6 7" key="1">
    <citation type="submission" date="2024-02" db="EMBL/GenBank/DDBJ databases">
        <authorList>
            <person name="Chen Y."/>
            <person name="Shah S."/>
            <person name="Dougan E. K."/>
            <person name="Thang M."/>
            <person name="Chan C."/>
        </authorList>
    </citation>
    <scope>NUCLEOTIDE SEQUENCE [LARGE SCALE GENOMIC DNA]</scope>
</reference>
<dbReference type="Pfam" id="PF12867">
    <property type="entry name" value="DinB_2"/>
    <property type="match status" value="1"/>
</dbReference>
<dbReference type="CDD" id="cd02956">
    <property type="entry name" value="ybbN"/>
    <property type="match status" value="1"/>
</dbReference>
<dbReference type="SUPFAM" id="SSF109854">
    <property type="entry name" value="DinB/YfiT-like putative metalloenzymes"/>
    <property type="match status" value="1"/>
</dbReference>
<dbReference type="SUPFAM" id="SSF52833">
    <property type="entry name" value="Thioredoxin-like"/>
    <property type="match status" value="1"/>
</dbReference>
<dbReference type="PROSITE" id="PS00194">
    <property type="entry name" value="THIOREDOXIN_1"/>
    <property type="match status" value="1"/>
</dbReference>
<keyword evidence="7" id="KW-1185">Reference proteome</keyword>
<dbReference type="Proteomes" id="UP001642464">
    <property type="component" value="Unassembled WGS sequence"/>
</dbReference>
<dbReference type="NCBIfam" id="TIGR01068">
    <property type="entry name" value="thioredoxin"/>
    <property type="match status" value="1"/>
</dbReference>
<dbReference type="Pfam" id="PF00085">
    <property type="entry name" value="Thioredoxin"/>
    <property type="match status" value="1"/>
</dbReference>
<feature type="domain" description="Thioredoxin" evidence="5">
    <location>
        <begin position="41"/>
        <end position="148"/>
    </location>
</feature>
<keyword evidence="1" id="KW-0813">Transport</keyword>
<dbReference type="Gene3D" id="1.20.120.450">
    <property type="entry name" value="dinb family like domain"/>
    <property type="match status" value="1"/>
</dbReference>
<dbReference type="Gene3D" id="3.40.30.10">
    <property type="entry name" value="Glutaredoxin"/>
    <property type="match status" value="1"/>
</dbReference>
<keyword evidence="4" id="KW-0676">Redox-active center</keyword>
<name>A0ABP0QDX4_9DINO</name>
<dbReference type="InterPro" id="IPR034660">
    <property type="entry name" value="DinB/YfiT-like"/>
</dbReference>